<dbReference type="SUPFAM" id="SSF52266">
    <property type="entry name" value="SGNH hydrolase"/>
    <property type="match status" value="1"/>
</dbReference>
<sequence length="246" mass="27998">MKSFILLIFLMPLSILWQGNDITIFLVADSTVADKPYKDGNPEKGWGQVFPLYFKEGIQVDNHAVNGRSTKSFMDEGRWDKVLSLIEPGDYVIIEFGHNDEKEHDPNRYADPDNAYRANLKKYIADARVKGAKPILATPIVRRKFNEQGEFVESHGKYPQVVREVAKSEKVPLLDMQRETKALLMTYGEEGSEKLFLHIKPGEYPLLPEGRDDDTHLSPYGAFRVADLVVAEIKKNVPELASYLKE</sequence>
<keyword evidence="5" id="KW-1185">Reference proteome</keyword>
<evidence type="ECO:0000256" key="2">
    <source>
        <dbReference type="ARBA" id="ARBA00022801"/>
    </source>
</evidence>
<dbReference type="PANTHER" id="PTHR43695:SF1">
    <property type="entry name" value="RHAMNOGALACTURONAN ACETYLESTERASE"/>
    <property type="match status" value="1"/>
</dbReference>
<comment type="caution">
    <text evidence="4">The sequence shown here is derived from an EMBL/GenBank/DDBJ whole genome shotgun (WGS) entry which is preliminary data.</text>
</comment>
<accession>A0A937JY52</accession>
<evidence type="ECO:0000313" key="4">
    <source>
        <dbReference type="EMBL" id="MBL3656108.1"/>
    </source>
</evidence>
<dbReference type="GO" id="GO:0016788">
    <property type="term" value="F:hydrolase activity, acting on ester bonds"/>
    <property type="evidence" value="ECO:0007669"/>
    <property type="project" value="UniProtKB-ARBA"/>
</dbReference>
<dbReference type="Pfam" id="PF13472">
    <property type="entry name" value="Lipase_GDSL_2"/>
    <property type="match status" value="1"/>
</dbReference>
<dbReference type="Proteomes" id="UP000659388">
    <property type="component" value="Unassembled WGS sequence"/>
</dbReference>
<feature type="domain" description="SGNH hydrolase-type esterase" evidence="3">
    <location>
        <begin position="38"/>
        <end position="221"/>
    </location>
</feature>
<dbReference type="InterPro" id="IPR013830">
    <property type="entry name" value="SGNH_hydro"/>
</dbReference>
<dbReference type="RefSeq" id="WP_202243901.1">
    <property type="nucleotide sequence ID" value="NZ_JAESIY010000004.1"/>
</dbReference>
<name>A0A937JY52_9BACT</name>
<gene>
    <name evidence="4" type="ORF">JL102_08205</name>
</gene>
<dbReference type="AlphaFoldDB" id="A0A937JY52"/>
<comment type="similarity">
    <text evidence="1">Belongs to the 'GDSL' lipolytic enzyme family.</text>
</comment>
<organism evidence="4 5">
    <name type="scientific">Fulvivirga sediminis</name>
    <dbReference type="NCBI Taxonomy" id="2803949"/>
    <lineage>
        <taxon>Bacteria</taxon>
        <taxon>Pseudomonadati</taxon>
        <taxon>Bacteroidota</taxon>
        <taxon>Cytophagia</taxon>
        <taxon>Cytophagales</taxon>
        <taxon>Fulvivirgaceae</taxon>
        <taxon>Fulvivirga</taxon>
    </lineage>
</organism>
<dbReference type="CDD" id="cd01821">
    <property type="entry name" value="Rhamnogalacturan_acetylesterase_like"/>
    <property type="match status" value="1"/>
</dbReference>
<dbReference type="PANTHER" id="PTHR43695">
    <property type="entry name" value="PUTATIVE (AFU_ORTHOLOGUE AFUA_2G17250)-RELATED"/>
    <property type="match status" value="1"/>
</dbReference>
<keyword evidence="2" id="KW-0378">Hydrolase</keyword>
<dbReference type="InterPro" id="IPR037459">
    <property type="entry name" value="RhgT-like"/>
</dbReference>
<evidence type="ECO:0000259" key="3">
    <source>
        <dbReference type="Pfam" id="PF13472"/>
    </source>
</evidence>
<evidence type="ECO:0000313" key="5">
    <source>
        <dbReference type="Proteomes" id="UP000659388"/>
    </source>
</evidence>
<proteinExistence type="inferred from homology"/>
<dbReference type="Gene3D" id="3.40.50.1110">
    <property type="entry name" value="SGNH hydrolase"/>
    <property type="match status" value="1"/>
</dbReference>
<dbReference type="InterPro" id="IPR036514">
    <property type="entry name" value="SGNH_hydro_sf"/>
</dbReference>
<protein>
    <submittedName>
        <fullName evidence="4">Rhamnogalacturonan acetylesterase</fullName>
    </submittedName>
</protein>
<dbReference type="EMBL" id="JAESIY010000004">
    <property type="protein sequence ID" value="MBL3656108.1"/>
    <property type="molecule type" value="Genomic_DNA"/>
</dbReference>
<reference evidence="4" key="1">
    <citation type="submission" date="2021-01" db="EMBL/GenBank/DDBJ databases">
        <title>Fulvivirga kasyanovii gen. nov., sp nov., a novel member of the phylum Bacteroidetes isolated from seawater in a mussel farm.</title>
        <authorList>
            <person name="Zhao L.-H."/>
            <person name="Wang Z.-J."/>
        </authorList>
    </citation>
    <scope>NUCLEOTIDE SEQUENCE</scope>
    <source>
        <strain evidence="4">2943</strain>
    </source>
</reference>
<evidence type="ECO:0000256" key="1">
    <source>
        <dbReference type="ARBA" id="ARBA00008668"/>
    </source>
</evidence>